<dbReference type="GO" id="GO:0016853">
    <property type="term" value="F:isomerase activity"/>
    <property type="evidence" value="ECO:0007669"/>
    <property type="project" value="UniProtKB-KW"/>
</dbReference>
<keyword evidence="9" id="KW-0413">Isomerase</keyword>
<feature type="binding site" evidence="7">
    <location>
        <position position="133"/>
    </location>
    <ligand>
        <name>glyoxylate</name>
        <dbReference type="ChEBI" id="CHEBI:36655"/>
    </ligand>
</feature>
<evidence type="ECO:0000256" key="2">
    <source>
        <dbReference type="ARBA" id="ARBA00022630"/>
    </source>
</evidence>
<name>A0A1N7IX37_9GAMM</name>
<feature type="binding site" evidence="7">
    <location>
        <position position="159"/>
    </location>
    <ligand>
        <name>FMN</name>
        <dbReference type="ChEBI" id="CHEBI:58210"/>
    </ligand>
</feature>
<feature type="domain" description="FMN hydroxy acid dehydrogenase" evidence="8">
    <location>
        <begin position="2"/>
        <end position="358"/>
    </location>
</feature>
<feature type="binding site" evidence="7">
    <location>
        <begin position="285"/>
        <end position="289"/>
    </location>
    <ligand>
        <name>FMN</name>
        <dbReference type="ChEBI" id="CHEBI:58210"/>
    </ligand>
</feature>
<gene>
    <name evidence="9" type="ORF">SAMN05421686_10195</name>
</gene>
<keyword evidence="10" id="KW-1185">Reference proteome</keyword>
<evidence type="ECO:0000256" key="7">
    <source>
        <dbReference type="PIRSR" id="PIRSR000138-2"/>
    </source>
</evidence>
<dbReference type="InterPro" id="IPR037396">
    <property type="entry name" value="FMN_HAD"/>
</dbReference>
<keyword evidence="2 7" id="KW-0285">Flavoprotein</keyword>
<dbReference type="PROSITE" id="PS51349">
    <property type="entry name" value="FMN_HYDROXY_ACID_DH_2"/>
    <property type="match status" value="1"/>
</dbReference>
<evidence type="ECO:0000313" key="9">
    <source>
        <dbReference type="EMBL" id="SIS41663.1"/>
    </source>
</evidence>
<dbReference type="InterPro" id="IPR012133">
    <property type="entry name" value="Alpha-hydoxy_acid_DH_FMN"/>
</dbReference>
<feature type="binding site" evidence="7">
    <location>
        <position position="252"/>
    </location>
    <ligand>
        <name>FMN</name>
        <dbReference type="ChEBI" id="CHEBI:58210"/>
    </ligand>
</feature>
<evidence type="ECO:0000256" key="5">
    <source>
        <dbReference type="ARBA" id="ARBA00024042"/>
    </source>
</evidence>
<sequence>MSIPPDIACLKDYERHAQQALPPQAWAYIYGASADEHTARGNEQAYAELKILNRTLVDVSAGHTRLDLLGHSLQHPILLAPVAYQKLAHPDGELASAAAASAQDALFVLSTLSSSTIEDVARSAAGPKWFQLYFQNSAEQTLQLVRRAEQSGFSAIVVTVDAPINGLRNREQRSGFRLPDGISAVNCPSKEIPQSNAGESHVFQGLMSRAPTWKDIEWLKSQTRLPLLVKGIINPADAIMAAETGLDGIVISNHGGRTLDTLPSPIEVLPLISKHINGEIPLIVDSGIRRGTDIFKALALGADAVMIGRPIMYALATAGALGVAHTIRLLRDELELTMALCGCETLSDITTECLWQPA</sequence>
<keyword evidence="3 7" id="KW-0288">FMN</keyword>
<feature type="binding site" evidence="7">
    <location>
        <position position="131"/>
    </location>
    <ligand>
        <name>FMN</name>
        <dbReference type="ChEBI" id="CHEBI:58210"/>
    </ligand>
</feature>
<dbReference type="Pfam" id="PF01070">
    <property type="entry name" value="FMN_dh"/>
    <property type="match status" value="1"/>
</dbReference>
<dbReference type="AlphaFoldDB" id="A0A1N7IX37"/>
<feature type="binding site" evidence="7">
    <location>
        <position position="254"/>
    </location>
    <ligand>
        <name>glyoxylate</name>
        <dbReference type="ChEBI" id="CHEBI:36655"/>
    </ligand>
</feature>
<feature type="binding site" evidence="7">
    <location>
        <position position="168"/>
    </location>
    <ligand>
        <name>glyoxylate</name>
        <dbReference type="ChEBI" id="CHEBI:36655"/>
    </ligand>
</feature>
<protein>
    <submittedName>
        <fullName evidence="9">FMN-dependent dehydrogenase, includes L-lactate dehydrogenase and type II isopentenyl diphosphate isomerase</fullName>
    </submittedName>
</protein>
<dbReference type="PANTHER" id="PTHR10578:SF107">
    <property type="entry name" value="2-HYDROXYACID OXIDASE 1"/>
    <property type="match status" value="1"/>
</dbReference>
<dbReference type="PANTHER" id="PTHR10578">
    <property type="entry name" value="S -2-HYDROXY-ACID OXIDASE-RELATED"/>
    <property type="match status" value="1"/>
</dbReference>
<dbReference type="FunFam" id="3.20.20.70:FF:000029">
    <property type="entry name" value="L-lactate dehydrogenase"/>
    <property type="match status" value="1"/>
</dbReference>
<dbReference type="InterPro" id="IPR000262">
    <property type="entry name" value="FMN-dep_DH"/>
</dbReference>
<feature type="binding site" evidence="7">
    <location>
        <position position="110"/>
    </location>
    <ligand>
        <name>FMN</name>
        <dbReference type="ChEBI" id="CHEBI:58210"/>
    </ligand>
</feature>
<dbReference type="RefSeq" id="WP_076513292.1">
    <property type="nucleotide sequence ID" value="NZ_FTOH01000001.1"/>
</dbReference>
<comment type="similarity">
    <text evidence="5">Belongs to the FMN-dependent alpha-hydroxy acid dehydrogenase family.</text>
</comment>
<evidence type="ECO:0000256" key="3">
    <source>
        <dbReference type="ARBA" id="ARBA00022643"/>
    </source>
</evidence>
<feature type="binding site" evidence="7">
    <location>
        <position position="257"/>
    </location>
    <ligand>
        <name>glyoxylate</name>
        <dbReference type="ChEBI" id="CHEBI:36655"/>
    </ligand>
</feature>
<dbReference type="Gene3D" id="3.20.20.70">
    <property type="entry name" value="Aldolase class I"/>
    <property type="match status" value="1"/>
</dbReference>
<dbReference type="PIRSF" id="PIRSF000138">
    <property type="entry name" value="Al-hdrx_acd_dh"/>
    <property type="match status" value="1"/>
</dbReference>
<dbReference type="GO" id="GO:0010181">
    <property type="term" value="F:FMN binding"/>
    <property type="evidence" value="ECO:0007669"/>
    <property type="project" value="InterPro"/>
</dbReference>
<feature type="binding site" evidence="7">
    <location>
        <begin position="81"/>
        <end position="83"/>
    </location>
    <ligand>
        <name>FMN</name>
        <dbReference type="ChEBI" id="CHEBI:58210"/>
    </ligand>
</feature>
<feature type="active site" description="Proton acceptor" evidence="6">
    <location>
        <position position="254"/>
    </location>
</feature>
<dbReference type="EMBL" id="FTOH01000001">
    <property type="protein sequence ID" value="SIS41663.1"/>
    <property type="molecule type" value="Genomic_DNA"/>
</dbReference>
<evidence type="ECO:0000256" key="4">
    <source>
        <dbReference type="ARBA" id="ARBA00023002"/>
    </source>
</evidence>
<dbReference type="GO" id="GO:0016614">
    <property type="term" value="F:oxidoreductase activity, acting on CH-OH group of donors"/>
    <property type="evidence" value="ECO:0007669"/>
    <property type="project" value="UniProtKB-ARBA"/>
</dbReference>
<evidence type="ECO:0000313" key="10">
    <source>
        <dbReference type="Proteomes" id="UP000185639"/>
    </source>
</evidence>
<feature type="binding site" evidence="7">
    <location>
        <begin position="308"/>
        <end position="309"/>
    </location>
    <ligand>
        <name>FMN</name>
        <dbReference type="ChEBI" id="CHEBI:58210"/>
    </ligand>
</feature>
<proteinExistence type="inferred from homology"/>
<feature type="binding site" evidence="7">
    <location>
        <position position="230"/>
    </location>
    <ligand>
        <name>FMN</name>
        <dbReference type="ChEBI" id="CHEBI:58210"/>
    </ligand>
</feature>
<dbReference type="InterPro" id="IPR013785">
    <property type="entry name" value="Aldolase_TIM"/>
</dbReference>
<organism evidence="9 10">
    <name type="scientific">Thalassolituus maritimus</name>
    <dbReference type="NCBI Taxonomy" id="484498"/>
    <lineage>
        <taxon>Bacteria</taxon>
        <taxon>Pseudomonadati</taxon>
        <taxon>Pseudomonadota</taxon>
        <taxon>Gammaproteobacteria</taxon>
        <taxon>Oceanospirillales</taxon>
        <taxon>Oceanospirillaceae</taxon>
        <taxon>Thalassolituus</taxon>
    </lineage>
</organism>
<feature type="binding site" evidence="7">
    <location>
        <position position="28"/>
    </location>
    <ligand>
        <name>glyoxylate</name>
        <dbReference type="ChEBI" id="CHEBI:36655"/>
    </ligand>
</feature>
<accession>A0A1N7IX37</accession>
<dbReference type="CDD" id="cd02809">
    <property type="entry name" value="alpha_hydroxyacid_oxid_FMN"/>
    <property type="match status" value="1"/>
</dbReference>
<evidence type="ECO:0000256" key="1">
    <source>
        <dbReference type="ARBA" id="ARBA00001917"/>
    </source>
</evidence>
<comment type="cofactor">
    <cofactor evidence="1">
        <name>FMN</name>
        <dbReference type="ChEBI" id="CHEBI:58210"/>
    </cofactor>
</comment>
<dbReference type="STRING" id="484498.SAMN05421686_10195"/>
<evidence type="ECO:0000256" key="6">
    <source>
        <dbReference type="PIRSR" id="PIRSR000138-1"/>
    </source>
</evidence>
<dbReference type="Proteomes" id="UP000185639">
    <property type="component" value="Unassembled WGS sequence"/>
</dbReference>
<keyword evidence="4" id="KW-0560">Oxidoreductase</keyword>
<evidence type="ECO:0000259" key="8">
    <source>
        <dbReference type="PROSITE" id="PS51349"/>
    </source>
</evidence>
<dbReference type="SUPFAM" id="SSF51395">
    <property type="entry name" value="FMN-linked oxidoreductases"/>
    <property type="match status" value="1"/>
</dbReference>
<reference evidence="10" key="1">
    <citation type="submission" date="2017-01" db="EMBL/GenBank/DDBJ databases">
        <authorList>
            <person name="Varghese N."/>
            <person name="Submissions S."/>
        </authorList>
    </citation>
    <scope>NUCLEOTIDE SEQUENCE [LARGE SCALE GENOMIC DNA]</scope>
    <source>
        <strain evidence="10">DSM 24913</strain>
    </source>
</reference>